<dbReference type="Proteomes" id="UP000823598">
    <property type="component" value="Unassembled WGS sequence"/>
</dbReference>
<dbReference type="PANTHER" id="PTHR48098:SF1">
    <property type="entry name" value="DIACYLGLYCEROL ACYLTRANSFERASE_MYCOLYLTRANSFERASE AG85A"/>
    <property type="match status" value="1"/>
</dbReference>
<dbReference type="Gene3D" id="3.40.50.1820">
    <property type="entry name" value="alpha/beta hydrolase"/>
    <property type="match status" value="1"/>
</dbReference>
<dbReference type="InterPro" id="IPR029058">
    <property type="entry name" value="AB_hydrolase_fold"/>
</dbReference>
<dbReference type="PANTHER" id="PTHR48098">
    <property type="entry name" value="ENTEROCHELIN ESTERASE-RELATED"/>
    <property type="match status" value="1"/>
</dbReference>
<organism evidence="1 2">
    <name type="scientific">Candidatus Limisoma faecipullorum</name>
    <dbReference type="NCBI Taxonomy" id="2840854"/>
    <lineage>
        <taxon>Bacteria</taxon>
        <taxon>Pseudomonadati</taxon>
        <taxon>Bacteroidota</taxon>
        <taxon>Bacteroidia</taxon>
        <taxon>Bacteroidales</taxon>
        <taxon>Candidatus Limisoma</taxon>
    </lineage>
</organism>
<name>A0A9D9IS11_9BACT</name>
<evidence type="ECO:0000313" key="1">
    <source>
        <dbReference type="EMBL" id="MBO8477024.1"/>
    </source>
</evidence>
<reference evidence="1" key="1">
    <citation type="submission" date="2020-10" db="EMBL/GenBank/DDBJ databases">
        <authorList>
            <person name="Gilroy R."/>
        </authorList>
    </citation>
    <scope>NUCLEOTIDE SEQUENCE</scope>
    <source>
        <strain evidence="1">6919</strain>
    </source>
</reference>
<gene>
    <name evidence="1" type="ORF">IAB88_08535</name>
</gene>
<reference evidence="1" key="2">
    <citation type="journal article" date="2021" name="PeerJ">
        <title>Extensive microbial diversity within the chicken gut microbiome revealed by metagenomics and culture.</title>
        <authorList>
            <person name="Gilroy R."/>
            <person name="Ravi A."/>
            <person name="Getino M."/>
            <person name="Pursley I."/>
            <person name="Horton D.L."/>
            <person name="Alikhan N.F."/>
            <person name="Baker D."/>
            <person name="Gharbi K."/>
            <person name="Hall N."/>
            <person name="Watson M."/>
            <person name="Adriaenssens E.M."/>
            <person name="Foster-Nyarko E."/>
            <person name="Jarju S."/>
            <person name="Secka A."/>
            <person name="Antonio M."/>
            <person name="Oren A."/>
            <person name="Chaudhuri R.R."/>
            <person name="La Ragione R."/>
            <person name="Hildebrand F."/>
            <person name="Pallen M.J."/>
        </authorList>
    </citation>
    <scope>NUCLEOTIDE SEQUENCE</scope>
    <source>
        <strain evidence="1">6919</strain>
    </source>
</reference>
<accession>A0A9D9IS11</accession>
<dbReference type="Pfam" id="PF00756">
    <property type="entry name" value="Esterase"/>
    <property type="match status" value="1"/>
</dbReference>
<dbReference type="AlphaFoldDB" id="A0A9D9IS11"/>
<dbReference type="InterPro" id="IPR050583">
    <property type="entry name" value="Mycobacterial_A85_antigen"/>
</dbReference>
<dbReference type="GO" id="GO:0016747">
    <property type="term" value="F:acyltransferase activity, transferring groups other than amino-acyl groups"/>
    <property type="evidence" value="ECO:0007669"/>
    <property type="project" value="TreeGrafter"/>
</dbReference>
<dbReference type="SUPFAM" id="SSF53474">
    <property type="entry name" value="alpha/beta-Hydrolases"/>
    <property type="match status" value="1"/>
</dbReference>
<dbReference type="EMBL" id="JADIMC010000098">
    <property type="protein sequence ID" value="MBO8477024.1"/>
    <property type="molecule type" value="Genomic_DNA"/>
</dbReference>
<evidence type="ECO:0000313" key="2">
    <source>
        <dbReference type="Proteomes" id="UP000823598"/>
    </source>
</evidence>
<comment type="caution">
    <text evidence="1">The sequence shown here is derived from an EMBL/GenBank/DDBJ whole genome shotgun (WGS) entry which is preliminary data.</text>
</comment>
<dbReference type="InterPro" id="IPR000801">
    <property type="entry name" value="Esterase-like"/>
</dbReference>
<proteinExistence type="predicted"/>
<protein>
    <submittedName>
        <fullName evidence="1">Esterase family protein</fullName>
    </submittedName>
</protein>
<sequence length="277" mass="31809">MKILRLIAILLPMILTAFWVEASKVDTLAVYSASMNKKVGVSVITPEGVDKGERLPVVYLLHGYGDNHLHGYLKLTEVRRFADCLRMIVVTPDGDSSWYFDSPVDSTFRYETFVSKELVSYIDSHYPTIADRNHRAITGLSMGGHGALYLAIRHQDEYGAAGSMSGGVDFRPFPENWDIKKRLGEKGEYPDNWERNTVLAQLPQLKPDALRLVIDCGTEDFFYEVNCNLHKELSRLKIPHEFTTRPGAHNWKYWQRSLRDHLLFFSDFFKENDSENN</sequence>